<dbReference type="PANTHER" id="PTHR15574:SF40">
    <property type="entry name" value="WD AND TETRATRICOPEPTIDE REPEATS PROTEIN 1"/>
    <property type="match status" value="1"/>
</dbReference>
<dbReference type="PROSITE" id="PS50294">
    <property type="entry name" value="WD_REPEATS_REGION"/>
    <property type="match status" value="2"/>
</dbReference>
<dbReference type="EMBL" id="CP042189">
    <property type="protein sequence ID" value="QDS70920.1"/>
    <property type="molecule type" value="Genomic_DNA"/>
</dbReference>
<dbReference type="GO" id="GO:0005737">
    <property type="term" value="C:cytoplasm"/>
    <property type="evidence" value="ECO:0007669"/>
    <property type="project" value="TreeGrafter"/>
</dbReference>
<proteinExistence type="predicted"/>
<evidence type="ECO:0000256" key="2">
    <source>
        <dbReference type="ARBA" id="ARBA00022737"/>
    </source>
</evidence>
<gene>
    <name evidence="4" type="ORF">FKW77_006639</name>
</gene>
<evidence type="ECO:0008006" key="6">
    <source>
        <dbReference type="Google" id="ProtNLM"/>
    </source>
</evidence>
<organism evidence="4 5">
    <name type="scientific">Venturia effusa</name>
    <dbReference type="NCBI Taxonomy" id="50376"/>
    <lineage>
        <taxon>Eukaryota</taxon>
        <taxon>Fungi</taxon>
        <taxon>Dikarya</taxon>
        <taxon>Ascomycota</taxon>
        <taxon>Pezizomycotina</taxon>
        <taxon>Dothideomycetes</taxon>
        <taxon>Pleosporomycetidae</taxon>
        <taxon>Venturiales</taxon>
        <taxon>Venturiaceae</taxon>
        <taxon>Venturia</taxon>
    </lineage>
</organism>
<dbReference type="InterPro" id="IPR036322">
    <property type="entry name" value="WD40_repeat_dom_sf"/>
</dbReference>
<dbReference type="STRING" id="50376.A0A517L5K1"/>
<protein>
    <recommendedName>
        <fullName evidence="6">WD40 repeat-like protein</fullName>
    </recommendedName>
</protein>
<dbReference type="InterPro" id="IPR045151">
    <property type="entry name" value="DCAF8"/>
</dbReference>
<dbReference type="Gene3D" id="2.130.10.10">
    <property type="entry name" value="YVTN repeat-like/Quinoprotein amine dehydrogenase"/>
    <property type="match status" value="3"/>
</dbReference>
<sequence>MSSRPTKRLKTEPSAAHSALLRRLLCREIGYDDRFSKIRGIYADYRFVKGLDIVNELSGHRGCVNALDWSPSGELLASGSDDTYVRLYEYLPRTSTDQFKLRANIATGHRANIFSVKFMPHTDERTIVTASADCEARVIDIEGSVPNGKFRRLRTHNGPVKRIITEDSPYYFLTCSEDGTVRQWDTRVDLREVDEDWPHPLISYARYNIELRTISCSPRQPHYIALGGDHLHCFLHDRRMSGRDKLRERGGLLRLGKATNTTMVEEATRCVRKFAPEGKQRMTKFDSGGLITYGHGITACKISDANPNELLVSWSDDKIYTFDMLRGEQNDHVAEEARIGENMSRRETSVVGSELDGSIGKGLSSYNYDGRYTHQLDIEDDTLITHAEHASANDSSDEDDTPPWFVNMSARKNVPCGSHSRSYSGHVNVQTIKDVNYFGLQDEYVVSGSDCGHVFIWNKKSSEITTILHADEDIVNIVEPHPYEPTIAVSGIDNTIKIFSADARDRERAVLNKGIYASTKHRTEATLINGFRVDNTFLEEESFGSRLANGPYGTDHKGLQSRRRVLDLDDLDNPPRHFFLNYVVEQDDTSEREEFEQRMEDEIDEE</sequence>
<feature type="repeat" description="WD" evidence="3">
    <location>
        <begin position="153"/>
        <end position="187"/>
    </location>
</feature>
<feature type="repeat" description="WD" evidence="3">
    <location>
        <begin position="57"/>
        <end position="89"/>
    </location>
</feature>
<dbReference type="SUPFAM" id="SSF50978">
    <property type="entry name" value="WD40 repeat-like"/>
    <property type="match status" value="1"/>
</dbReference>
<dbReference type="InterPro" id="IPR001680">
    <property type="entry name" value="WD40_rpt"/>
</dbReference>
<accession>A0A517L5K1</accession>
<reference evidence="4 5" key="1">
    <citation type="submission" date="2019-07" db="EMBL/GenBank/DDBJ databases">
        <title>Finished genome of Venturia effusa.</title>
        <authorList>
            <person name="Young C.A."/>
            <person name="Cox M.P."/>
            <person name="Ganley A.R.D."/>
            <person name="David W.J."/>
        </authorList>
    </citation>
    <scope>NUCLEOTIDE SEQUENCE [LARGE SCALE GENOMIC DNA]</scope>
    <source>
        <strain evidence="5">albino</strain>
    </source>
</reference>
<dbReference type="AlphaFoldDB" id="A0A517L5K1"/>
<keyword evidence="2" id="KW-0677">Repeat</keyword>
<dbReference type="PANTHER" id="PTHR15574">
    <property type="entry name" value="WD REPEAT DOMAIN-CONTAINING FAMILY"/>
    <property type="match status" value="1"/>
</dbReference>
<dbReference type="InterPro" id="IPR015943">
    <property type="entry name" value="WD40/YVTN_repeat-like_dom_sf"/>
</dbReference>
<dbReference type="GO" id="GO:0080008">
    <property type="term" value="C:Cul4-RING E3 ubiquitin ligase complex"/>
    <property type="evidence" value="ECO:0007669"/>
    <property type="project" value="TreeGrafter"/>
</dbReference>
<evidence type="ECO:0000256" key="1">
    <source>
        <dbReference type="ARBA" id="ARBA00022574"/>
    </source>
</evidence>
<dbReference type="PROSITE" id="PS50082">
    <property type="entry name" value="WD_REPEATS_2"/>
    <property type="match status" value="2"/>
</dbReference>
<evidence type="ECO:0000256" key="3">
    <source>
        <dbReference type="PROSITE-ProRule" id="PRU00221"/>
    </source>
</evidence>
<name>A0A517L5K1_9PEZI</name>
<keyword evidence="1 3" id="KW-0853">WD repeat</keyword>
<evidence type="ECO:0000313" key="5">
    <source>
        <dbReference type="Proteomes" id="UP000316270"/>
    </source>
</evidence>
<keyword evidence="5" id="KW-1185">Reference proteome</keyword>
<dbReference type="Proteomes" id="UP000316270">
    <property type="component" value="Chromosome 5"/>
</dbReference>
<dbReference type="SMART" id="SM00320">
    <property type="entry name" value="WD40"/>
    <property type="match status" value="6"/>
</dbReference>
<dbReference type="GO" id="GO:0045717">
    <property type="term" value="P:negative regulation of fatty acid biosynthetic process"/>
    <property type="evidence" value="ECO:0007669"/>
    <property type="project" value="TreeGrafter"/>
</dbReference>
<evidence type="ECO:0000313" key="4">
    <source>
        <dbReference type="EMBL" id="QDS70920.1"/>
    </source>
</evidence>
<dbReference type="OrthoDB" id="4869960at2759"/>
<dbReference type="Pfam" id="PF00400">
    <property type="entry name" value="WD40"/>
    <property type="match status" value="4"/>
</dbReference>